<sequence length="84" mass="9498">MEWIKLGEDGCGKVPGYPREVMVAFESDSDGEPCLDTGIAMLCPDGIWRGGGVFYAMNNERKYQYKECVRKVTHWMPLPLPPTE</sequence>
<evidence type="ECO:0000313" key="3">
    <source>
        <dbReference type="Proteomes" id="UP000310697"/>
    </source>
</evidence>
<dbReference type="EMBL" id="MH443101">
    <property type="protein sequence ID" value="AXH43564.1"/>
    <property type="molecule type" value="Genomic_DNA"/>
</dbReference>
<name>A0A4Y1NRF9_9CAUD</name>
<evidence type="ECO:0000259" key="1">
    <source>
        <dbReference type="Pfam" id="PF04448"/>
    </source>
</evidence>
<organism evidence="2 3">
    <name type="scientific">Erwinia phage vB_EhrS_59</name>
    <dbReference type="NCBI Taxonomy" id="2283025"/>
    <lineage>
        <taxon>Viruses</taxon>
        <taxon>Duplodnaviria</taxon>
        <taxon>Heunggongvirae</taxon>
        <taxon>Uroviricota</taxon>
        <taxon>Caudoviricetes</taxon>
        <taxon>Feofaniavirus</taxon>
        <taxon>Feofaniavirus Eho59</taxon>
    </lineage>
</organism>
<gene>
    <name evidence="2" type="ORF">MZUP2_460</name>
</gene>
<dbReference type="Pfam" id="PF04448">
    <property type="entry name" value="DUF551"/>
    <property type="match status" value="1"/>
</dbReference>
<dbReference type="Proteomes" id="UP000310697">
    <property type="component" value="Segment"/>
</dbReference>
<protein>
    <recommendedName>
        <fullName evidence="1">DUF551 domain-containing protein</fullName>
    </recommendedName>
</protein>
<keyword evidence="3" id="KW-1185">Reference proteome</keyword>
<feature type="domain" description="DUF551" evidence="1">
    <location>
        <begin position="14"/>
        <end position="83"/>
    </location>
</feature>
<evidence type="ECO:0000313" key="2">
    <source>
        <dbReference type="EMBL" id="AXH43564.1"/>
    </source>
</evidence>
<proteinExistence type="predicted"/>
<dbReference type="InterPro" id="IPR007539">
    <property type="entry name" value="DUF551"/>
</dbReference>
<accession>A0A4Y1NRF9</accession>
<reference evidence="2 3" key="1">
    <citation type="journal article" date="2019" name="J. Basic Microbiol.">
        <title>Complete genome sequence analysis of temperate Erwinia bacteriophages 49 and 59.</title>
        <authorList>
            <person name="Zlatohurska M."/>
            <person name="Gorb T."/>
            <person name="Romaniuk L."/>
            <person name="Korol N."/>
            <person name="Faidiuk Y."/>
            <person name="Kropinski A.M."/>
            <person name="Kushkina A."/>
            <person name="Tovkach F."/>
        </authorList>
    </citation>
    <scope>NUCLEOTIDE SEQUENCE [LARGE SCALE GENOMIC DNA]</scope>
</reference>